<feature type="non-terminal residue" evidence="16">
    <location>
        <position position="1"/>
    </location>
</feature>
<dbReference type="InterPro" id="IPR010663">
    <property type="entry name" value="Znf_FPG/IleRS"/>
</dbReference>
<comment type="cofactor">
    <cofactor evidence="2">
        <name>Zn(2+)</name>
        <dbReference type="ChEBI" id="CHEBI:29105"/>
    </cofactor>
</comment>
<organism evidence="16">
    <name type="scientific">marine metagenome</name>
    <dbReference type="NCBI Taxonomy" id="408172"/>
    <lineage>
        <taxon>unclassified sequences</taxon>
        <taxon>metagenomes</taxon>
        <taxon>ecological metagenomes</taxon>
    </lineage>
</organism>
<keyword evidence="13" id="KW-0326">Glycosidase</keyword>
<keyword evidence="12" id="KW-0511">Multifunctional enzyme</keyword>
<evidence type="ECO:0000259" key="14">
    <source>
        <dbReference type="PROSITE" id="PS51066"/>
    </source>
</evidence>
<dbReference type="InterPro" id="IPR015886">
    <property type="entry name" value="H2TH_FPG"/>
</dbReference>
<dbReference type="GO" id="GO:0003906">
    <property type="term" value="F:DNA-(apurinic or apyrimidinic site) endonuclease activity"/>
    <property type="evidence" value="ECO:0007669"/>
    <property type="project" value="InterPro"/>
</dbReference>
<dbReference type="Pfam" id="PF06827">
    <property type="entry name" value="zf-FPG_IleRS"/>
    <property type="match status" value="1"/>
</dbReference>
<name>A0A382G1T1_9ZZZZ</name>
<dbReference type="CDD" id="cd08973">
    <property type="entry name" value="BaFpgNei_N_1"/>
    <property type="match status" value="1"/>
</dbReference>
<gene>
    <name evidence="16" type="ORF">METZ01_LOCUS221696</name>
</gene>
<dbReference type="SMART" id="SM00898">
    <property type="entry name" value="Fapy_DNA_glyco"/>
    <property type="match status" value="1"/>
</dbReference>
<dbReference type="PANTHER" id="PTHR22993">
    <property type="entry name" value="FORMAMIDOPYRIMIDINE-DNA GLYCOSYLASE"/>
    <property type="match status" value="1"/>
</dbReference>
<keyword evidence="7" id="KW-0378">Hydrolase</keyword>
<dbReference type="GO" id="GO:0006284">
    <property type="term" value="P:base-excision repair"/>
    <property type="evidence" value="ECO:0007669"/>
    <property type="project" value="InterPro"/>
</dbReference>
<evidence type="ECO:0000256" key="3">
    <source>
        <dbReference type="ARBA" id="ARBA00009409"/>
    </source>
</evidence>
<evidence type="ECO:0000256" key="1">
    <source>
        <dbReference type="ARBA" id="ARBA00001668"/>
    </source>
</evidence>
<evidence type="ECO:0000256" key="5">
    <source>
        <dbReference type="ARBA" id="ARBA00022763"/>
    </source>
</evidence>
<dbReference type="EMBL" id="UINC01052932">
    <property type="protein sequence ID" value="SVB68842.1"/>
    <property type="molecule type" value="Genomic_DNA"/>
</dbReference>
<dbReference type="AlphaFoldDB" id="A0A382G1T1"/>
<dbReference type="InterPro" id="IPR010979">
    <property type="entry name" value="Ribosomal_uS13-like_H2TH"/>
</dbReference>
<evidence type="ECO:0000259" key="15">
    <source>
        <dbReference type="PROSITE" id="PS51068"/>
    </source>
</evidence>
<dbReference type="InterPro" id="IPR000214">
    <property type="entry name" value="Znf_DNA_glyclase/AP_lyase"/>
</dbReference>
<evidence type="ECO:0000256" key="10">
    <source>
        <dbReference type="ARBA" id="ARBA00023204"/>
    </source>
</evidence>
<comment type="catalytic activity">
    <reaction evidence="1">
        <text>Hydrolysis of DNA containing ring-opened 7-methylguanine residues, releasing 2,6-diamino-4-hydroxy-5-(N-methyl)formamidopyrimidine.</text>
        <dbReference type="EC" id="3.2.2.23"/>
    </reaction>
</comment>
<evidence type="ECO:0000256" key="11">
    <source>
        <dbReference type="ARBA" id="ARBA00023239"/>
    </source>
</evidence>
<dbReference type="Pfam" id="PF06831">
    <property type="entry name" value="H2TH"/>
    <property type="match status" value="1"/>
</dbReference>
<evidence type="ECO:0000256" key="12">
    <source>
        <dbReference type="ARBA" id="ARBA00023268"/>
    </source>
</evidence>
<feature type="domain" description="FPG-type" evidence="14">
    <location>
        <begin position="253"/>
        <end position="287"/>
    </location>
</feature>
<dbReference type="PANTHER" id="PTHR22993:SF9">
    <property type="entry name" value="FORMAMIDOPYRIMIDINE-DNA GLYCOSYLASE"/>
    <property type="match status" value="1"/>
</dbReference>
<keyword evidence="6" id="KW-0863">Zinc-finger</keyword>
<dbReference type="SMART" id="SM01232">
    <property type="entry name" value="H2TH"/>
    <property type="match status" value="1"/>
</dbReference>
<dbReference type="InterPro" id="IPR012319">
    <property type="entry name" value="FPG_cat"/>
</dbReference>
<dbReference type="SUPFAM" id="SSF46946">
    <property type="entry name" value="S13-like H2TH domain"/>
    <property type="match status" value="1"/>
</dbReference>
<evidence type="ECO:0000256" key="9">
    <source>
        <dbReference type="ARBA" id="ARBA00023125"/>
    </source>
</evidence>
<evidence type="ECO:0000256" key="4">
    <source>
        <dbReference type="ARBA" id="ARBA00022723"/>
    </source>
</evidence>
<dbReference type="PROSITE" id="PS51066">
    <property type="entry name" value="ZF_FPG_2"/>
    <property type="match status" value="1"/>
</dbReference>
<dbReference type="Pfam" id="PF01149">
    <property type="entry name" value="Fapy_DNA_glyco"/>
    <property type="match status" value="1"/>
</dbReference>
<keyword evidence="11" id="KW-0456">Lyase</keyword>
<dbReference type="GO" id="GO:0034039">
    <property type="term" value="F:8-oxo-7,8-dihydroguanine DNA N-glycosylase activity"/>
    <property type="evidence" value="ECO:0007669"/>
    <property type="project" value="TreeGrafter"/>
</dbReference>
<keyword evidence="10" id="KW-0234">DNA repair</keyword>
<dbReference type="GO" id="GO:0016829">
    <property type="term" value="F:lyase activity"/>
    <property type="evidence" value="ECO:0007669"/>
    <property type="project" value="UniProtKB-KW"/>
</dbReference>
<evidence type="ECO:0000256" key="8">
    <source>
        <dbReference type="ARBA" id="ARBA00022833"/>
    </source>
</evidence>
<evidence type="ECO:0000256" key="13">
    <source>
        <dbReference type="ARBA" id="ARBA00023295"/>
    </source>
</evidence>
<dbReference type="Gene3D" id="1.10.8.50">
    <property type="match status" value="1"/>
</dbReference>
<comment type="similarity">
    <text evidence="3">Belongs to the FPG family.</text>
</comment>
<dbReference type="SUPFAM" id="SSF57716">
    <property type="entry name" value="Glucocorticoid receptor-like (DNA-binding domain)"/>
    <property type="match status" value="1"/>
</dbReference>
<dbReference type="GO" id="GO:0003684">
    <property type="term" value="F:damaged DNA binding"/>
    <property type="evidence" value="ECO:0007669"/>
    <property type="project" value="InterPro"/>
</dbReference>
<reference evidence="16" key="1">
    <citation type="submission" date="2018-05" db="EMBL/GenBank/DDBJ databases">
        <authorList>
            <person name="Lanie J.A."/>
            <person name="Ng W.-L."/>
            <person name="Kazmierczak K.M."/>
            <person name="Andrzejewski T.M."/>
            <person name="Davidsen T.M."/>
            <person name="Wayne K.J."/>
            <person name="Tettelin H."/>
            <person name="Glass J.I."/>
            <person name="Rusch D."/>
            <person name="Podicherti R."/>
            <person name="Tsui H.-C.T."/>
            <person name="Winkler M.E."/>
        </authorList>
    </citation>
    <scope>NUCLEOTIDE SEQUENCE</scope>
</reference>
<dbReference type="SUPFAM" id="SSF81624">
    <property type="entry name" value="N-terminal domain of MutM-like DNA repair proteins"/>
    <property type="match status" value="1"/>
</dbReference>
<dbReference type="Gene3D" id="3.20.190.10">
    <property type="entry name" value="MutM-like, N-terminal"/>
    <property type="match status" value="1"/>
</dbReference>
<keyword evidence="9" id="KW-0238">DNA-binding</keyword>
<dbReference type="InterPro" id="IPR035937">
    <property type="entry name" value="FPG_N"/>
</dbReference>
<dbReference type="PROSITE" id="PS51068">
    <property type="entry name" value="FPG_CAT"/>
    <property type="match status" value="1"/>
</dbReference>
<protein>
    <submittedName>
        <fullName evidence="16">Uncharacterized protein</fullName>
    </submittedName>
</protein>
<keyword evidence="5" id="KW-0227">DNA damage</keyword>
<evidence type="ECO:0000256" key="7">
    <source>
        <dbReference type="ARBA" id="ARBA00022801"/>
    </source>
</evidence>
<evidence type="ECO:0000313" key="16">
    <source>
        <dbReference type="EMBL" id="SVB68842.1"/>
    </source>
</evidence>
<feature type="domain" description="Formamidopyrimidine-DNA glycosylase catalytic" evidence="15">
    <location>
        <begin position="21"/>
        <end position="185"/>
    </location>
</feature>
<accession>A0A382G1T1</accession>
<sequence>STILVIDSIEPPAAAKVDLMPELPDVLAYLTALKRTVGDQPLEGAQLRSAFLVRSPTPPLESTVGRRVVEFRRLGKRIVWCMEDDLFLVFHLMIAGRFHLKKPGQRPTRKIDLLALHFGDVTVMVTEAGSKKRASLHLVEQEAELAAHDPGGLEVLEANLATFAQVLREHNHTLKRALTDPRLFSGIGNAYSDEILHAAGLSPVKWTSRLSDEEVVRLYESTQETLRSWCERLQTEAGTAFPEKVTAFRPDMAVHGRFGKPCPVCQTAVQEIAYASNETNYCPRCQTGGKVLADRQLSRLLRDDWPKTIEELESRMPTAGDV</sequence>
<keyword evidence="4" id="KW-0479">Metal-binding</keyword>
<evidence type="ECO:0000256" key="2">
    <source>
        <dbReference type="ARBA" id="ARBA00001947"/>
    </source>
</evidence>
<evidence type="ECO:0000256" key="6">
    <source>
        <dbReference type="ARBA" id="ARBA00022771"/>
    </source>
</evidence>
<dbReference type="GO" id="GO:0008270">
    <property type="term" value="F:zinc ion binding"/>
    <property type="evidence" value="ECO:0007669"/>
    <property type="project" value="UniProtKB-KW"/>
</dbReference>
<keyword evidence="8" id="KW-0862">Zinc</keyword>
<proteinExistence type="inferred from homology"/>